<dbReference type="PANTHER" id="PTHR46401">
    <property type="entry name" value="GLYCOSYLTRANSFERASE WBBK-RELATED"/>
    <property type="match status" value="1"/>
</dbReference>
<dbReference type="Gene3D" id="3.40.50.2000">
    <property type="entry name" value="Glycogen Phosphorylase B"/>
    <property type="match status" value="2"/>
</dbReference>
<evidence type="ECO:0000256" key="1">
    <source>
        <dbReference type="ARBA" id="ARBA00022679"/>
    </source>
</evidence>
<proteinExistence type="predicted"/>
<evidence type="ECO:0000259" key="2">
    <source>
        <dbReference type="Pfam" id="PF00534"/>
    </source>
</evidence>
<dbReference type="AlphaFoldDB" id="A0A5M6A7W4"/>
<dbReference type="InterPro" id="IPR028098">
    <property type="entry name" value="Glyco_trans_4-like_N"/>
</dbReference>
<dbReference type="PANTHER" id="PTHR46401:SF2">
    <property type="entry name" value="GLYCOSYLTRANSFERASE WBBK-RELATED"/>
    <property type="match status" value="1"/>
</dbReference>
<protein>
    <submittedName>
        <fullName evidence="4">Glycosyltransferase family 4 protein</fullName>
    </submittedName>
</protein>
<evidence type="ECO:0000259" key="3">
    <source>
        <dbReference type="Pfam" id="PF13439"/>
    </source>
</evidence>
<dbReference type="SUPFAM" id="SSF53756">
    <property type="entry name" value="UDP-Glycosyltransferase/glycogen phosphorylase"/>
    <property type="match status" value="1"/>
</dbReference>
<dbReference type="CDD" id="cd03801">
    <property type="entry name" value="GT4_PimA-like"/>
    <property type="match status" value="1"/>
</dbReference>
<accession>A0A5M6A7W4</accession>
<sequence length="365" mass="41951">MKIYVFGTRGFPGIQGGVEKHCEQLYTNLSKDIQVTVFRRKPYVTQNSTYSHVTFIDLPSTKIKGVEALVHSFLCSIICLIRRPDIVHIHNIGPGYFIPLLRLFGLKVILTYHSANYEHEKWGWLSKQFLKLSEIAALSFANKIIFVNHFQLKKQKEKRQTKCIYIPNGVSGFARVDNIQCLTQLGIKPEKYILNVGRITPEKGLETLIDAFLLSGIEKSGFQLVIVGGVESETNYFHMLQTKSKNREIIFTGSLNKKYLQELYSHTRLFILSSYNEGFPLAMLEAMQTGCDILLSRISATQIIPLNENYYFEKGNVAELAEKIKRKISEPQYIHSYPIESYNWNKIQEATVTVYKSLLAKQYNR</sequence>
<dbReference type="Proteomes" id="UP000325055">
    <property type="component" value="Unassembled WGS sequence"/>
</dbReference>
<comment type="caution">
    <text evidence="4">The sequence shown here is derived from an EMBL/GenBank/DDBJ whole genome shotgun (WGS) entry which is preliminary data.</text>
</comment>
<dbReference type="GeneID" id="66308608"/>
<dbReference type="RefSeq" id="WP_007214152.1">
    <property type="nucleotide sequence ID" value="NZ_CP072251.1"/>
</dbReference>
<dbReference type="Pfam" id="PF00534">
    <property type="entry name" value="Glycos_transf_1"/>
    <property type="match status" value="1"/>
</dbReference>
<evidence type="ECO:0000313" key="5">
    <source>
        <dbReference type="Proteomes" id="UP000325055"/>
    </source>
</evidence>
<dbReference type="GO" id="GO:0016757">
    <property type="term" value="F:glycosyltransferase activity"/>
    <property type="evidence" value="ECO:0007669"/>
    <property type="project" value="InterPro"/>
</dbReference>
<feature type="domain" description="Glycosyltransferase subfamily 4-like N-terminal" evidence="3">
    <location>
        <begin position="16"/>
        <end position="170"/>
    </location>
</feature>
<feature type="domain" description="Glycosyl transferase family 1" evidence="2">
    <location>
        <begin position="188"/>
        <end position="332"/>
    </location>
</feature>
<name>A0A5M6A7W4_9BACE</name>
<dbReference type="InterPro" id="IPR001296">
    <property type="entry name" value="Glyco_trans_1"/>
</dbReference>
<organism evidence="4 5">
    <name type="scientific">Bacteroides cellulosilyticus</name>
    <dbReference type="NCBI Taxonomy" id="246787"/>
    <lineage>
        <taxon>Bacteria</taxon>
        <taxon>Pseudomonadati</taxon>
        <taxon>Bacteroidota</taxon>
        <taxon>Bacteroidia</taxon>
        <taxon>Bacteroidales</taxon>
        <taxon>Bacteroidaceae</taxon>
        <taxon>Bacteroides</taxon>
    </lineage>
</organism>
<reference evidence="4 5" key="1">
    <citation type="journal article" date="2019" name="Nat. Med.">
        <title>A library of human gut bacterial isolates paired with longitudinal multiomics data enables mechanistic microbiome research.</title>
        <authorList>
            <person name="Poyet M."/>
            <person name="Groussin M."/>
            <person name="Gibbons S.M."/>
            <person name="Avila-Pacheco J."/>
            <person name="Jiang X."/>
            <person name="Kearney S.M."/>
            <person name="Perrotta A.R."/>
            <person name="Berdy B."/>
            <person name="Zhao S."/>
            <person name="Lieberman T.D."/>
            <person name="Swanson P.K."/>
            <person name="Smith M."/>
            <person name="Roesemann S."/>
            <person name="Alexander J.E."/>
            <person name="Rich S.A."/>
            <person name="Livny J."/>
            <person name="Vlamakis H."/>
            <person name="Clish C."/>
            <person name="Bullock K."/>
            <person name="Deik A."/>
            <person name="Scott J."/>
            <person name="Pierce K.A."/>
            <person name="Xavier R.J."/>
            <person name="Alm E.J."/>
        </authorList>
    </citation>
    <scope>NUCLEOTIDE SEQUENCE [LARGE SCALE GENOMIC DNA]</scope>
    <source>
        <strain evidence="4 5">BIOML-A7</strain>
    </source>
</reference>
<dbReference type="EMBL" id="VVYW01000010">
    <property type="protein sequence ID" value="KAA5408458.1"/>
    <property type="molecule type" value="Genomic_DNA"/>
</dbReference>
<keyword evidence="1 4" id="KW-0808">Transferase</keyword>
<evidence type="ECO:0000313" key="4">
    <source>
        <dbReference type="EMBL" id="KAA5408458.1"/>
    </source>
</evidence>
<gene>
    <name evidence="4" type="ORF">F2Y86_13895</name>
</gene>
<dbReference type="Pfam" id="PF13439">
    <property type="entry name" value="Glyco_transf_4"/>
    <property type="match status" value="1"/>
</dbReference>